<feature type="domain" description="Flagellar hook-associated protein FlgK helical" evidence="8">
    <location>
        <begin position="92"/>
        <end position="318"/>
    </location>
</feature>
<reference evidence="9" key="1">
    <citation type="journal article" date="2015" name="Nature">
        <title>Complex archaea that bridge the gap between prokaryotes and eukaryotes.</title>
        <authorList>
            <person name="Spang A."/>
            <person name="Saw J.H."/>
            <person name="Jorgensen S.L."/>
            <person name="Zaremba-Niedzwiedzka K."/>
            <person name="Martijn J."/>
            <person name="Lind A.E."/>
            <person name="van Eijk R."/>
            <person name="Schleper C."/>
            <person name="Guy L."/>
            <person name="Ettema T.J."/>
        </authorList>
    </citation>
    <scope>NUCLEOTIDE SEQUENCE</scope>
</reference>
<evidence type="ECO:0000256" key="1">
    <source>
        <dbReference type="ARBA" id="ARBA00004365"/>
    </source>
</evidence>
<dbReference type="GO" id="GO:0005576">
    <property type="term" value="C:extracellular region"/>
    <property type="evidence" value="ECO:0007669"/>
    <property type="project" value="UniProtKB-SubCell"/>
</dbReference>
<dbReference type="InterPro" id="IPR002371">
    <property type="entry name" value="FlgK"/>
</dbReference>
<name>A0A0F9PG19_9ZZZZ</name>
<dbReference type="Pfam" id="PF06429">
    <property type="entry name" value="Flg_bbr_C"/>
    <property type="match status" value="1"/>
</dbReference>
<dbReference type="Pfam" id="PF22638">
    <property type="entry name" value="FlgK_D1"/>
    <property type="match status" value="1"/>
</dbReference>
<dbReference type="SUPFAM" id="SSF64518">
    <property type="entry name" value="Phase 1 flagellin"/>
    <property type="match status" value="1"/>
</dbReference>
<dbReference type="GO" id="GO:0044780">
    <property type="term" value="P:bacterial-type flagellum assembly"/>
    <property type="evidence" value="ECO:0007669"/>
    <property type="project" value="InterPro"/>
</dbReference>
<dbReference type="GO" id="GO:0005198">
    <property type="term" value="F:structural molecule activity"/>
    <property type="evidence" value="ECO:0007669"/>
    <property type="project" value="InterPro"/>
</dbReference>
<keyword evidence="4" id="KW-0964">Secreted</keyword>
<keyword evidence="5" id="KW-0975">Bacterial flagellum</keyword>
<evidence type="ECO:0000313" key="9">
    <source>
        <dbReference type="EMBL" id="KKM99985.1"/>
    </source>
</evidence>
<comment type="subcellular location">
    <subcellularLocation>
        <location evidence="1">Bacterial flagellum</location>
    </subcellularLocation>
    <subcellularLocation>
        <location evidence="2">Secreted</location>
    </subcellularLocation>
</comment>
<dbReference type="PANTHER" id="PTHR30033:SF1">
    <property type="entry name" value="FLAGELLAR HOOK-ASSOCIATED PROTEIN 1"/>
    <property type="match status" value="1"/>
</dbReference>
<comment type="similarity">
    <text evidence="3">Belongs to the flagella basal body rod proteins family.</text>
</comment>
<evidence type="ECO:0008006" key="10">
    <source>
        <dbReference type="Google" id="ProtNLM"/>
    </source>
</evidence>
<evidence type="ECO:0000259" key="7">
    <source>
        <dbReference type="Pfam" id="PF06429"/>
    </source>
</evidence>
<dbReference type="PANTHER" id="PTHR30033">
    <property type="entry name" value="FLAGELLAR HOOK-ASSOCIATED PROTEIN 1"/>
    <property type="match status" value="1"/>
</dbReference>
<evidence type="ECO:0000256" key="5">
    <source>
        <dbReference type="ARBA" id="ARBA00023143"/>
    </source>
</evidence>
<dbReference type="PRINTS" id="PR01005">
    <property type="entry name" value="FLGHOOKAP1"/>
</dbReference>
<organism evidence="9">
    <name type="scientific">marine sediment metagenome</name>
    <dbReference type="NCBI Taxonomy" id="412755"/>
    <lineage>
        <taxon>unclassified sequences</taxon>
        <taxon>metagenomes</taxon>
        <taxon>ecological metagenomes</taxon>
    </lineage>
</organism>
<dbReference type="InterPro" id="IPR001444">
    <property type="entry name" value="Flag_bb_rod_N"/>
</dbReference>
<proteinExistence type="inferred from homology"/>
<dbReference type="InterPro" id="IPR010930">
    <property type="entry name" value="Flg_bb/hook_C_dom"/>
</dbReference>
<evidence type="ECO:0000256" key="3">
    <source>
        <dbReference type="ARBA" id="ARBA00009677"/>
    </source>
</evidence>
<dbReference type="NCBIfam" id="TIGR02492">
    <property type="entry name" value="flgK_ends"/>
    <property type="match status" value="1"/>
</dbReference>
<protein>
    <recommendedName>
        <fullName evidence="10">Flagellar basal-body/hook protein C-terminal domain-containing protein</fullName>
    </recommendedName>
</protein>
<dbReference type="Pfam" id="PF00460">
    <property type="entry name" value="Flg_bb_rod"/>
    <property type="match status" value="1"/>
</dbReference>
<feature type="domain" description="Flagellar basal body rod protein N-terminal" evidence="6">
    <location>
        <begin position="4"/>
        <end position="33"/>
    </location>
</feature>
<gene>
    <name evidence="9" type="ORF">LCGC14_1142360</name>
</gene>
<comment type="caution">
    <text evidence="9">The sequence shown here is derived from an EMBL/GenBank/DDBJ whole genome shotgun (WGS) entry which is preliminary data.</text>
</comment>
<sequence length="466" mass="48981">MSMLNIGTSALLTSQGALTTTSHNISNVNTEGYSRQRALLGTQLATNNGNNYYGSGVQINSIERLMDSFLVDQVRTYTSQESQQATYLSFARQADDLLGSPQLGLNTGMEEFFNAVHEVANDPTSIAAREVMISQGEVLAKRFNVLDQQMKNFDSQVDDAIAGGVSDINVIAQGIADLNRAIVTNTSSSGGAPNDLLDQRDKLINDLSKYVSISTVKEDSGSLNVFIGTGQAIVTGVGAIKLSVIPDNSSSPPRSKVGYGPGGIDISAQLTGGTIGGAFQVRTEVIDPARAELNQLAFSMADAFNTQNLAGVDLDGNAATSPANLFFGDLSAVPPDQYASAIKVVMTDPKKIAASSSTSAAVGNNENILKLADLQTVKTMAGGTQTFASSYGVLVAKVATKTHQADIGQQTQQGLLNQVKLKADSVAGVNLDEEAANLIKYQQAYQAASQIITVSNTVFNSLINAF</sequence>
<feature type="domain" description="Flagellar basal-body/hook protein C-terminal" evidence="7">
    <location>
        <begin position="427"/>
        <end position="464"/>
    </location>
</feature>
<dbReference type="GO" id="GO:0009424">
    <property type="term" value="C:bacterial-type flagellum hook"/>
    <property type="evidence" value="ECO:0007669"/>
    <property type="project" value="InterPro"/>
</dbReference>
<evidence type="ECO:0000259" key="6">
    <source>
        <dbReference type="Pfam" id="PF00460"/>
    </source>
</evidence>
<dbReference type="EMBL" id="LAZR01005434">
    <property type="protein sequence ID" value="KKM99985.1"/>
    <property type="molecule type" value="Genomic_DNA"/>
</dbReference>
<evidence type="ECO:0000259" key="8">
    <source>
        <dbReference type="Pfam" id="PF22638"/>
    </source>
</evidence>
<dbReference type="AlphaFoldDB" id="A0A0F9PG19"/>
<evidence type="ECO:0000256" key="4">
    <source>
        <dbReference type="ARBA" id="ARBA00022525"/>
    </source>
</evidence>
<evidence type="ECO:0000256" key="2">
    <source>
        <dbReference type="ARBA" id="ARBA00004613"/>
    </source>
</evidence>
<accession>A0A0F9PG19</accession>
<dbReference type="InterPro" id="IPR053927">
    <property type="entry name" value="FlgK_helical"/>
</dbReference>